<evidence type="ECO:0000313" key="3">
    <source>
        <dbReference type="Proteomes" id="UP000054007"/>
    </source>
</evidence>
<name>A0A0D7BEZ2_9AGAR</name>
<reference evidence="2 3" key="1">
    <citation type="journal article" date="2015" name="Fungal Genet. Biol.">
        <title>Evolution of novel wood decay mechanisms in Agaricales revealed by the genome sequences of Fistulina hepatica and Cylindrobasidium torrendii.</title>
        <authorList>
            <person name="Floudas D."/>
            <person name="Held B.W."/>
            <person name="Riley R."/>
            <person name="Nagy L.G."/>
            <person name="Koehler G."/>
            <person name="Ransdell A.S."/>
            <person name="Younus H."/>
            <person name="Chow J."/>
            <person name="Chiniquy J."/>
            <person name="Lipzen A."/>
            <person name="Tritt A."/>
            <person name="Sun H."/>
            <person name="Haridas S."/>
            <person name="LaButti K."/>
            <person name="Ohm R.A."/>
            <person name="Kues U."/>
            <person name="Blanchette R.A."/>
            <person name="Grigoriev I.V."/>
            <person name="Minto R.E."/>
            <person name="Hibbett D.S."/>
        </authorList>
    </citation>
    <scope>NUCLEOTIDE SEQUENCE [LARGE SCALE GENOMIC DNA]</scope>
    <source>
        <strain evidence="2 3">FP15055 ss-10</strain>
    </source>
</reference>
<feature type="region of interest" description="Disordered" evidence="1">
    <location>
        <begin position="744"/>
        <end position="763"/>
    </location>
</feature>
<evidence type="ECO:0000256" key="1">
    <source>
        <dbReference type="SAM" id="MobiDB-lite"/>
    </source>
</evidence>
<proteinExistence type="predicted"/>
<evidence type="ECO:0000313" key="2">
    <source>
        <dbReference type="EMBL" id="KIY68750.1"/>
    </source>
</evidence>
<feature type="region of interest" description="Disordered" evidence="1">
    <location>
        <begin position="345"/>
        <end position="379"/>
    </location>
</feature>
<organism evidence="2 3">
    <name type="scientific">Cylindrobasidium torrendii FP15055 ss-10</name>
    <dbReference type="NCBI Taxonomy" id="1314674"/>
    <lineage>
        <taxon>Eukaryota</taxon>
        <taxon>Fungi</taxon>
        <taxon>Dikarya</taxon>
        <taxon>Basidiomycota</taxon>
        <taxon>Agaricomycotina</taxon>
        <taxon>Agaricomycetes</taxon>
        <taxon>Agaricomycetidae</taxon>
        <taxon>Agaricales</taxon>
        <taxon>Marasmiineae</taxon>
        <taxon>Physalacriaceae</taxon>
        <taxon>Cylindrobasidium</taxon>
    </lineage>
</organism>
<dbReference type="EMBL" id="KN880496">
    <property type="protein sequence ID" value="KIY68750.1"/>
    <property type="molecule type" value="Genomic_DNA"/>
</dbReference>
<dbReference type="AlphaFoldDB" id="A0A0D7BEZ2"/>
<feature type="compositionally biased region" description="Polar residues" evidence="1">
    <location>
        <begin position="744"/>
        <end position="756"/>
    </location>
</feature>
<protein>
    <submittedName>
        <fullName evidence="2">Uncharacterized protein</fullName>
    </submittedName>
</protein>
<keyword evidence="3" id="KW-1185">Reference proteome</keyword>
<dbReference type="STRING" id="1314674.A0A0D7BEZ2"/>
<gene>
    <name evidence="2" type="ORF">CYLTODRAFT_421308</name>
</gene>
<dbReference type="Proteomes" id="UP000054007">
    <property type="component" value="Unassembled WGS sequence"/>
</dbReference>
<accession>A0A0D7BEZ2</accession>
<sequence length="1018" mass="114054">MCKEHLHNANGLHVRPHVICSPDDFPVDIQSLTQGLQHLEKDATEVNPVVNSSLERALKAAHSCSARARRVSLEGKTYGNTEPEPTTNAVGLTPAYILEQCIPDLQIHFQCQYSRGIYPCWVGNSSSCLLQPFGTATSVLSLSISLPTSDNGGEPLGEDMASSGLPDLPDALQQAHFLRTRHGHDDIPFPVFFVALTDEIYELLSSAILYRRALGIHSPCMAFLHDPLNCQLRAVWAWSTSNCDHECVEVHVAHAPWSAPPSHELGVFDVQDRHSATALAMYLNKLSGQLLADASSAQDSALDTYRNLWSNPSIHWRVDMNEIFHARPNRTEDIEQWIHEVEDELDSTPPSIWPPLEKKEKKESKKGKKKKEEESAFAEAEAALEDAEDALEQWRSSHPGMVFAGLSPSLASATARFGEVALEPDVALLCGAFVLRWHFPPAEIPDMKPPPEPLQVALGYLRCALPPRGKLVSVDLSQVSEPTLPEEIALDEDEAHTEIPCSLETREDIQAFLNFRAATQIENWVRVNLNLEPIAPLDDAMTRYLMDNMPTVLKVCGLCNQASVFPGANEGLYREIFDLLFGAHGEVITIHKRFTQRIFTARQRYFDEQYTLEDDVLRTYNTGLSAYPTAGLLEDNMRSLRKRASLGIIPDSLKDSVYKCFNKMIRAYHSRGIDAVQSALRQCNLVDFEEYWHARRDDKRVSAAALLAVTSDYSICDGVVCTPLPIDMSSDDLETISLLEQASQSDTSAPSYSSKQPDLPENPRTSLDTLIDGILPSTTARSDAPRQLRILDSNFPGEQKDHLDNLPALLLPLVFLEYKEGGIDPEKGAARASSHLIMACRFLVSLGIYDFPIFGLSASGSRVRLLCAWAGPPRTELVEQEDNWTDVQLDKFQSEISIADANCPEWDISKPRDAIRLALFLQHLRTTHRDRLEKKFDEVKDEVSESWKNKESWTARERVLREWKMSQQKDGAVYKEWVKNAKEAWPEYSRLQAAVTQAQSAVDQTKEPADEDDFFWGC</sequence>
<dbReference type="OrthoDB" id="2919059at2759"/>